<keyword evidence="3 10" id="KW-0662">Pyridine nucleotide biosynthesis</keyword>
<sequence length="198" mass="22881">MSRVGVFGGTFDPVHNGHLIMAQEAVVRLKLDRLLFVAANRPSHKRAPGLADVEHRIAMLRLAVRGNRRFEVSRIEADRGGFSYTVSTLERLTRSTRGDLFFVMGQDSLEEFSRWREPERILELARLVVVPRGDRDMPSLPPSIRRRVVYVKPPRIGICSTEIRRRLKRGLPVRYWTPDLVLHYMARHGLYGTGNRRR</sequence>
<dbReference type="GO" id="GO:0009435">
    <property type="term" value="P:NAD+ biosynthetic process"/>
    <property type="evidence" value="ECO:0007669"/>
    <property type="project" value="UniProtKB-UniRule"/>
</dbReference>
<comment type="function">
    <text evidence="1 10">Catalyzes the reversible adenylation of nicotinate mononucleotide (NaMN) to nicotinic acid adenine dinucleotide (NaAD).</text>
</comment>
<dbReference type="NCBIfam" id="NF000840">
    <property type="entry name" value="PRK00071.1-3"/>
    <property type="match status" value="1"/>
</dbReference>
<dbReference type="NCBIfam" id="TIGR00125">
    <property type="entry name" value="cyt_tran_rel"/>
    <property type="match status" value="1"/>
</dbReference>
<reference evidence="12 13" key="1">
    <citation type="journal article" date="2019" name="Nat. Microbiol.">
        <title>Mediterranean grassland soil C-N compound turnover is dependent on rainfall and depth, and is mediated by genomically divergent microorganisms.</title>
        <authorList>
            <person name="Diamond S."/>
            <person name="Andeer P.F."/>
            <person name="Li Z."/>
            <person name="Crits-Christoph A."/>
            <person name="Burstein D."/>
            <person name="Anantharaman K."/>
            <person name="Lane K.R."/>
            <person name="Thomas B.C."/>
            <person name="Pan C."/>
            <person name="Northen T.R."/>
            <person name="Banfield J.F."/>
        </authorList>
    </citation>
    <scope>NUCLEOTIDE SEQUENCE [LARGE SCALE GENOMIC DNA]</scope>
    <source>
        <strain evidence="12">WS_6</strain>
    </source>
</reference>
<dbReference type="PANTHER" id="PTHR39321">
    <property type="entry name" value="NICOTINATE-NUCLEOTIDE ADENYLYLTRANSFERASE-RELATED"/>
    <property type="match status" value="1"/>
</dbReference>
<dbReference type="GO" id="GO:0004515">
    <property type="term" value="F:nicotinate-nucleotide adenylyltransferase activity"/>
    <property type="evidence" value="ECO:0007669"/>
    <property type="project" value="UniProtKB-UniRule"/>
</dbReference>
<keyword evidence="8 10" id="KW-0520">NAD</keyword>
<dbReference type="Pfam" id="PF01467">
    <property type="entry name" value="CTP_transf_like"/>
    <property type="match status" value="1"/>
</dbReference>
<dbReference type="GO" id="GO:0005524">
    <property type="term" value="F:ATP binding"/>
    <property type="evidence" value="ECO:0007669"/>
    <property type="project" value="UniProtKB-KW"/>
</dbReference>
<dbReference type="UniPathway" id="UPA00253">
    <property type="reaction ID" value="UER00332"/>
</dbReference>
<dbReference type="NCBIfam" id="TIGR00482">
    <property type="entry name" value="nicotinate (nicotinamide) nucleotide adenylyltransferase"/>
    <property type="match status" value="1"/>
</dbReference>
<comment type="catalytic activity">
    <reaction evidence="9 10">
        <text>nicotinate beta-D-ribonucleotide + ATP + H(+) = deamido-NAD(+) + diphosphate</text>
        <dbReference type="Rhea" id="RHEA:22860"/>
        <dbReference type="ChEBI" id="CHEBI:15378"/>
        <dbReference type="ChEBI" id="CHEBI:30616"/>
        <dbReference type="ChEBI" id="CHEBI:33019"/>
        <dbReference type="ChEBI" id="CHEBI:57502"/>
        <dbReference type="ChEBI" id="CHEBI:58437"/>
        <dbReference type="EC" id="2.7.7.18"/>
    </reaction>
</comment>
<dbReference type="EMBL" id="VBOW01000039">
    <property type="protein sequence ID" value="TMQ58199.1"/>
    <property type="molecule type" value="Genomic_DNA"/>
</dbReference>
<evidence type="ECO:0000256" key="5">
    <source>
        <dbReference type="ARBA" id="ARBA00022695"/>
    </source>
</evidence>
<keyword evidence="4 10" id="KW-0808">Transferase</keyword>
<dbReference type="Gene3D" id="3.40.50.620">
    <property type="entry name" value="HUPs"/>
    <property type="match status" value="1"/>
</dbReference>
<dbReference type="AlphaFoldDB" id="A0A538T3I8"/>
<dbReference type="PANTHER" id="PTHR39321:SF3">
    <property type="entry name" value="PHOSPHOPANTETHEINE ADENYLYLTRANSFERASE"/>
    <property type="match status" value="1"/>
</dbReference>
<evidence type="ECO:0000256" key="2">
    <source>
        <dbReference type="ARBA" id="ARBA00005019"/>
    </source>
</evidence>
<evidence type="ECO:0000256" key="10">
    <source>
        <dbReference type="HAMAP-Rule" id="MF_00244"/>
    </source>
</evidence>
<dbReference type="SUPFAM" id="SSF52374">
    <property type="entry name" value="Nucleotidylyl transferase"/>
    <property type="match status" value="1"/>
</dbReference>
<comment type="similarity">
    <text evidence="10">Belongs to the NadD family.</text>
</comment>
<dbReference type="InterPro" id="IPR005248">
    <property type="entry name" value="NadD/NMNAT"/>
</dbReference>
<proteinExistence type="inferred from homology"/>
<gene>
    <name evidence="10 12" type="primary">nadD</name>
    <name evidence="12" type="ORF">E6K76_08475</name>
</gene>
<dbReference type="Proteomes" id="UP000316852">
    <property type="component" value="Unassembled WGS sequence"/>
</dbReference>
<evidence type="ECO:0000256" key="1">
    <source>
        <dbReference type="ARBA" id="ARBA00002324"/>
    </source>
</evidence>
<protein>
    <recommendedName>
        <fullName evidence="10">Probable nicotinate-nucleotide adenylyltransferase</fullName>
        <ecNumber evidence="10">2.7.7.18</ecNumber>
    </recommendedName>
    <alternativeName>
        <fullName evidence="10">Deamido-NAD(+) diphosphorylase</fullName>
    </alternativeName>
    <alternativeName>
        <fullName evidence="10">Deamido-NAD(+) pyrophosphorylase</fullName>
    </alternativeName>
    <alternativeName>
        <fullName evidence="10">Nicotinate mononucleotide adenylyltransferase</fullName>
        <shortName evidence="10">NaMN adenylyltransferase</shortName>
    </alternativeName>
</protein>
<evidence type="ECO:0000259" key="11">
    <source>
        <dbReference type="Pfam" id="PF01467"/>
    </source>
</evidence>
<dbReference type="InterPro" id="IPR004821">
    <property type="entry name" value="Cyt_trans-like"/>
</dbReference>
<feature type="domain" description="Cytidyltransferase-like" evidence="11">
    <location>
        <begin position="6"/>
        <end position="166"/>
    </location>
</feature>
<evidence type="ECO:0000256" key="7">
    <source>
        <dbReference type="ARBA" id="ARBA00022840"/>
    </source>
</evidence>
<comment type="pathway">
    <text evidence="2 10">Cofactor biosynthesis; NAD(+) biosynthesis; deamido-NAD(+) from nicotinate D-ribonucleotide: step 1/1.</text>
</comment>
<dbReference type="CDD" id="cd02165">
    <property type="entry name" value="NMNAT"/>
    <property type="match status" value="1"/>
</dbReference>
<name>A0A538T3I8_UNCEI</name>
<dbReference type="HAMAP" id="MF_00244">
    <property type="entry name" value="NaMN_adenylyltr"/>
    <property type="match status" value="1"/>
</dbReference>
<organism evidence="12 13">
    <name type="scientific">Eiseniibacteriota bacterium</name>
    <dbReference type="NCBI Taxonomy" id="2212470"/>
    <lineage>
        <taxon>Bacteria</taxon>
        <taxon>Candidatus Eiseniibacteriota</taxon>
    </lineage>
</organism>
<keyword evidence="6 10" id="KW-0547">Nucleotide-binding</keyword>
<keyword evidence="5 10" id="KW-0548">Nucleotidyltransferase</keyword>
<evidence type="ECO:0000256" key="4">
    <source>
        <dbReference type="ARBA" id="ARBA00022679"/>
    </source>
</evidence>
<evidence type="ECO:0000313" key="12">
    <source>
        <dbReference type="EMBL" id="TMQ58199.1"/>
    </source>
</evidence>
<evidence type="ECO:0000313" key="13">
    <source>
        <dbReference type="Proteomes" id="UP000316852"/>
    </source>
</evidence>
<evidence type="ECO:0000256" key="6">
    <source>
        <dbReference type="ARBA" id="ARBA00022741"/>
    </source>
</evidence>
<accession>A0A538T3I8</accession>
<evidence type="ECO:0000256" key="3">
    <source>
        <dbReference type="ARBA" id="ARBA00022642"/>
    </source>
</evidence>
<evidence type="ECO:0000256" key="9">
    <source>
        <dbReference type="ARBA" id="ARBA00048721"/>
    </source>
</evidence>
<dbReference type="InterPro" id="IPR014729">
    <property type="entry name" value="Rossmann-like_a/b/a_fold"/>
</dbReference>
<keyword evidence="7 10" id="KW-0067">ATP-binding</keyword>
<dbReference type="EC" id="2.7.7.18" evidence="10"/>
<comment type="caution">
    <text evidence="12">The sequence shown here is derived from an EMBL/GenBank/DDBJ whole genome shotgun (WGS) entry which is preliminary data.</text>
</comment>
<evidence type="ECO:0000256" key="8">
    <source>
        <dbReference type="ARBA" id="ARBA00023027"/>
    </source>
</evidence>